<keyword evidence="2" id="KW-0802">TPR repeat</keyword>
<comment type="caution">
    <text evidence="6">The sequence shown here is derived from an EMBL/GenBank/DDBJ whole genome shotgun (WGS) entry which is preliminary data.</text>
</comment>
<name>A0A812E387_ACAPH</name>
<dbReference type="PANTHER" id="PTHR46035:SF1">
    <property type="entry name" value="TETRATRICOPEPTIDE REPEAT PROTEIN 4"/>
    <property type="match status" value="1"/>
</dbReference>
<dbReference type="GO" id="GO:0051879">
    <property type="term" value="F:Hsp90 protein binding"/>
    <property type="evidence" value="ECO:0007669"/>
    <property type="project" value="InterPro"/>
</dbReference>
<dbReference type="CDD" id="cd21380">
    <property type="entry name" value="CTWD_Cns1"/>
    <property type="match status" value="1"/>
</dbReference>
<dbReference type="GO" id="GO:0005634">
    <property type="term" value="C:nucleus"/>
    <property type="evidence" value="ECO:0007669"/>
    <property type="project" value="TreeGrafter"/>
</dbReference>
<feature type="region of interest" description="Disordered" evidence="4">
    <location>
        <begin position="16"/>
        <end position="45"/>
    </location>
</feature>
<comment type="similarity">
    <text evidence="3">Belongs to the TTC4 family.</text>
</comment>
<dbReference type="GO" id="GO:0006457">
    <property type="term" value="P:protein folding"/>
    <property type="evidence" value="ECO:0007669"/>
    <property type="project" value="TreeGrafter"/>
</dbReference>
<evidence type="ECO:0000256" key="4">
    <source>
        <dbReference type="SAM" id="MobiDB-lite"/>
    </source>
</evidence>
<feature type="domain" description="Cns1/TTC4 wheel" evidence="5">
    <location>
        <begin position="408"/>
        <end position="518"/>
    </location>
</feature>
<evidence type="ECO:0000256" key="2">
    <source>
        <dbReference type="ARBA" id="ARBA00022803"/>
    </source>
</evidence>
<dbReference type="GO" id="GO:0030544">
    <property type="term" value="F:Hsp70 protein binding"/>
    <property type="evidence" value="ECO:0007669"/>
    <property type="project" value="TreeGrafter"/>
</dbReference>
<evidence type="ECO:0000256" key="3">
    <source>
        <dbReference type="ARBA" id="ARBA00023602"/>
    </source>
</evidence>
<dbReference type="SUPFAM" id="SSF48452">
    <property type="entry name" value="TPR-like"/>
    <property type="match status" value="1"/>
</dbReference>
<evidence type="ECO:0000313" key="7">
    <source>
        <dbReference type="Proteomes" id="UP000597762"/>
    </source>
</evidence>
<keyword evidence="7" id="KW-1185">Reference proteome</keyword>
<dbReference type="Proteomes" id="UP000597762">
    <property type="component" value="Unassembled WGS sequence"/>
</dbReference>
<dbReference type="Pfam" id="PF18972">
    <property type="entry name" value="Wheel"/>
    <property type="match status" value="1"/>
</dbReference>
<evidence type="ECO:0000259" key="5">
    <source>
        <dbReference type="Pfam" id="PF18972"/>
    </source>
</evidence>
<dbReference type="SMART" id="SM00028">
    <property type="entry name" value="TPR"/>
    <property type="match status" value="3"/>
</dbReference>
<sequence length="524" mass="59982">MLSSLAAEHDGTSSLSAIKALPGGDTGPLVGNSEERTHHLSEAGSLSANRVRPGTLLPSSRRYSLYQDSWNLNKYWFLMSIASTSLFSTGWYCRSDVILFNRNNSPGLLLGLNEIEYRSKVNRYLSMPSTMSHAKGPEDVEELAARLDREFDEFLDKMIKQSDAKRQSGTQVQTYEEIEAELENHPAFLKEVDPSKPLHPALEALQALKYESEDPTMCAESFKEDGNILFKKKDFKTAIDNYTEGIKSKSPDKLLNAILYSNRAAAQFQQRNFGYALQDCVISCKFKPDYIKAYVRGTQCCLELKKFSEAVIWCEAGLKLDPKNEKLSAIKTKAIKLKKVQDRDLRKQQLIEKKEEEAEQILLDKIQQRGIKLATLKESGETEISKALTLKDLEGHNPGGAKVHMDEHGFLNWPVLFLYPEYSQSDFIERFCENSCFFHHICHMFGEESVPWDEERKYQPKNIEIYFQEFNTDVLYRIPPKKTLAEILPHKKFYIIGGTPSFILLIAKSKFQEEFLKNYELKSL</sequence>
<dbReference type="AlphaFoldDB" id="A0A812E387"/>
<accession>A0A812E387</accession>
<dbReference type="InterPro" id="IPR011990">
    <property type="entry name" value="TPR-like_helical_dom_sf"/>
</dbReference>
<dbReference type="InterPro" id="IPR044059">
    <property type="entry name" value="Csn1/TTC4_wheel"/>
</dbReference>
<dbReference type="PANTHER" id="PTHR46035">
    <property type="entry name" value="TETRATRICOPEPTIDE REPEAT PROTEIN 4"/>
    <property type="match status" value="1"/>
</dbReference>
<dbReference type="GO" id="GO:0005829">
    <property type="term" value="C:cytosol"/>
    <property type="evidence" value="ECO:0007669"/>
    <property type="project" value="TreeGrafter"/>
</dbReference>
<protein>
    <submittedName>
        <fullName evidence="6">Tetratricopeptide repeat protein 4</fullName>
    </submittedName>
</protein>
<proteinExistence type="inferred from homology"/>
<reference evidence="6" key="1">
    <citation type="submission" date="2021-01" db="EMBL/GenBank/DDBJ databases">
        <authorList>
            <person name="Li R."/>
            <person name="Bekaert M."/>
        </authorList>
    </citation>
    <scope>NUCLEOTIDE SEQUENCE</scope>
    <source>
        <strain evidence="6">Farmed</strain>
    </source>
</reference>
<evidence type="ECO:0000313" key="6">
    <source>
        <dbReference type="EMBL" id="CAE1316841.1"/>
    </source>
</evidence>
<organism evidence="6 7">
    <name type="scientific">Acanthosepion pharaonis</name>
    <name type="common">Pharaoh cuttlefish</name>
    <name type="synonym">Sepia pharaonis</name>
    <dbReference type="NCBI Taxonomy" id="158019"/>
    <lineage>
        <taxon>Eukaryota</taxon>
        <taxon>Metazoa</taxon>
        <taxon>Spiralia</taxon>
        <taxon>Lophotrochozoa</taxon>
        <taxon>Mollusca</taxon>
        <taxon>Cephalopoda</taxon>
        <taxon>Coleoidea</taxon>
        <taxon>Decapodiformes</taxon>
        <taxon>Sepiida</taxon>
        <taxon>Sepiina</taxon>
        <taxon>Sepiidae</taxon>
        <taxon>Acanthosepion</taxon>
    </lineage>
</organism>
<keyword evidence="1" id="KW-0677">Repeat</keyword>
<gene>
    <name evidence="6" type="ORF">SPHA_67583</name>
</gene>
<dbReference type="InterPro" id="IPR019734">
    <property type="entry name" value="TPR_rpt"/>
</dbReference>
<dbReference type="OrthoDB" id="420195at2759"/>
<evidence type="ECO:0000256" key="1">
    <source>
        <dbReference type="ARBA" id="ARBA00022737"/>
    </source>
</evidence>
<dbReference type="Gene3D" id="1.25.40.10">
    <property type="entry name" value="Tetratricopeptide repeat domain"/>
    <property type="match status" value="1"/>
</dbReference>
<dbReference type="EMBL" id="CAHIKZ030004896">
    <property type="protein sequence ID" value="CAE1316841.1"/>
    <property type="molecule type" value="Genomic_DNA"/>
</dbReference>